<keyword evidence="8 10" id="KW-0675">Receptor</keyword>
<dbReference type="PANTHER" id="PTHR21137">
    <property type="entry name" value="ODORANT RECEPTOR"/>
    <property type="match status" value="1"/>
</dbReference>
<dbReference type="KEGG" id="nvi:100463078"/>
<feature type="transmembrane region" description="Helical" evidence="10">
    <location>
        <begin position="95"/>
        <end position="114"/>
    </location>
</feature>
<protein>
    <recommendedName>
        <fullName evidence="10">Odorant receptor</fullName>
    </recommendedName>
</protein>
<dbReference type="GO" id="GO:0005886">
    <property type="term" value="C:plasma membrane"/>
    <property type="evidence" value="ECO:0007669"/>
    <property type="project" value="UniProtKB-SubCell"/>
</dbReference>
<keyword evidence="4 10" id="KW-0812">Transmembrane</keyword>
<accession>A0A7M6UMN9</accession>
<evidence type="ECO:0000256" key="10">
    <source>
        <dbReference type="RuleBase" id="RU351113"/>
    </source>
</evidence>
<dbReference type="FunCoup" id="A0A7M6UMN9">
    <property type="interactions" value="113"/>
</dbReference>
<keyword evidence="12" id="KW-1185">Reference proteome</keyword>
<name>A0A7M6UMN9_NASVI</name>
<keyword evidence="9 10" id="KW-0807">Transducer</keyword>
<dbReference type="RefSeq" id="NP_001177511.1">
    <property type="nucleotide sequence ID" value="NM_001190582.1"/>
</dbReference>
<keyword evidence="3 10" id="KW-0716">Sensory transduction</keyword>
<feature type="transmembrane region" description="Helical" evidence="10">
    <location>
        <begin position="217"/>
        <end position="235"/>
    </location>
</feature>
<dbReference type="Proteomes" id="UP000002358">
    <property type="component" value="Chromosome 5"/>
</dbReference>
<sequence length="413" mass="47511">MRIGARRASRMESTTEASGIMREYDDCIFLNRLGLTMVGIWPLEHNASRLRIVLRRIHLGAIYVLMLSVVIPQWFDIYCLWGNIDANTETFMSNVFMIAVMIKISNFLNSMRLFEDVLRTMRLNWLDVMRLSSGELEKKEIMQGLSMKARSRGRVYGLVVVMTGAMYGLMPLIGSNKVASLRDRSYPFFGRYLFDRNSDTVYRLCYLSQLMSGSVTAVANFATDAIFLFCVYHFCAQLRILQTDLLKLGGPRFDSREALVQLIRRHQKEIRNVRALQSLFSISSLQQLFLSCLMICLNGFKLIVSLCNREVDILMYIVCLPVTLFQILFYCQPGNELIVQSQSLDEAIQQSHWVNLDRLSKRQLFFMIQRSQKPLAITAGKIYVLSLENFMRIVKTAMSALSVLQAMYRKTGS</sequence>
<dbReference type="GO" id="GO:0005549">
    <property type="term" value="F:odorant binding"/>
    <property type="evidence" value="ECO:0007669"/>
    <property type="project" value="InterPro"/>
</dbReference>
<keyword evidence="2" id="KW-1003">Cell membrane</keyword>
<dbReference type="Pfam" id="PF02949">
    <property type="entry name" value="7tm_6"/>
    <property type="match status" value="1"/>
</dbReference>
<dbReference type="InterPro" id="IPR004117">
    <property type="entry name" value="7tm6_olfct_rcpt"/>
</dbReference>
<evidence type="ECO:0000256" key="3">
    <source>
        <dbReference type="ARBA" id="ARBA00022606"/>
    </source>
</evidence>
<dbReference type="CTD" id="5577939"/>
<keyword evidence="5 10" id="KW-0552">Olfaction</keyword>
<keyword evidence="6 10" id="KW-1133">Transmembrane helix</keyword>
<evidence type="ECO:0000256" key="7">
    <source>
        <dbReference type="ARBA" id="ARBA00023136"/>
    </source>
</evidence>
<dbReference type="PANTHER" id="PTHR21137:SF3">
    <property type="entry name" value="ODORANT RECEPTOR 30A-RELATED"/>
    <property type="match status" value="1"/>
</dbReference>
<comment type="similarity">
    <text evidence="10">Belongs to the insect chemoreceptor superfamily. Heteromeric odorant receptor channel (TC 1.A.69) family.</text>
</comment>
<comment type="caution">
    <text evidence="10">Lacks conserved residue(s) required for the propagation of feature annotation.</text>
</comment>
<feature type="transmembrane region" description="Helical" evidence="10">
    <location>
        <begin position="57"/>
        <end position="75"/>
    </location>
</feature>
<evidence type="ECO:0000313" key="12">
    <source>
        <dbReference type="Proteomes" id="UP000002358"/>
    </source>
</evidence>
<dbReference type="GeneID" id="100463078"/>
<dbReference type="GO" id="GO:0007165">
    <property type="term" value="P:signal transduction"/>
    <property type="evidence" value="ECO:0007669"/>
    <property type="project" value="UniProtKB-KW"/>
</dbReference>
<feature type="transmembrane region" description="Helical" evidence="10">
    <location>
        <begin position="313"/>
        <end position="331"/>
    </location>
</feature>
<feature type="transmembrane region" description="Helical" evidence="10">
    <location>
        <begin position="155"/>
        <end position="174"/>
    </location>
</feature>
<evidence type="ECO:0000313" key="11">
    <source>
        <dbReference type="EnsemblMetazoa" id="NP_001177511"/>
    </source>
</evidence>
<evidence type="ECO:0000256" key="6">
    <source>
        <dbReference type="ARBA" id="ARBA00022989"/>
    </source>
</evidence>
<dbReference type="AlphaFoldDB" id="A0A7M6UMN9"/>
<evidence type="ECO:0000256" key="1">
    <source>
        <dbReference type="ARBA" id="ARBA00004651"/>
    </source>
</evidence>
<keyword evidence="7 10" id="KW-0472">Membrane</keyword>
<evidence type="ECO:0000256" key="9">
    <source>
        <dbReference type="ARBA" id="ARBA00023224"/>
    </source>
</evidence>
<evidence type="ECO:0000256" key="8">
    <source>
        <dbReference type="ARBA" id="ARBA00023170"/>
    </source>
</evidence>
<dbReference type="InParanoid" id="A0A7M6UMN9"/>
<comment type="subcellular location">
    <subcellularLocation>
        <location evidence="1 10">Cell membrane</location>
        <topology evidence="1 10">Multi-pass membrane protein</topology>
    </subcellularLocation>
</comment>
<evidence type="ECO:0000256" key="2">
    <source>
        <dbReference type="ARBA" id="ARBA00022475"/>
    </source>
</evidence>
<dbReference type="GO" id="GO:0004984">
    <property type="term" value="F:olfactory receptor activity"/>
    <property type="evidence" value="ECO:0007669"/>
    <property type="project" value="InterPro"/>
</dbReference>
<dbReference type="OrthoDB" id="6617147at2759"/>
<proteinExistence type="inferred from homology"/>
<organism evidence="11 12">
    <name type="scientific">Nasonia vitripennis</name>
    <name type="common">Parasitic wasp</name>
    <dbReference type="NCBI Taxonomy" id="7425"/>
    <lineage>
        <taxon>Eukaryota</taxon>
        <taxon>Metazoa</taxon>
        <taxon>Ecdysozoa</taxon>
        <taxon>Arthropoda</taxon>
        <taxon>Hexapoda</taxon>
        <taxon>Insecta</taxon>
        <taxon>Pterygota</taxon>
        <taxon>Neoptera</taxon>
        <taxon>Endopterygota</taxon>
        <taxon>Hymenoptera</taxon>
        <taxon>Apocrita</taxon>
        <taxon>Proctotrupomorpha</taxon>
        <taxon>Chalcidoidea</taxon>
        <taxon>Pteromalidae</taxon>
        <taxon>Pteromalinae</taxon>
        <taxon>Nasonia</taxon>
    </lineage>
</organism>
<dbReference type="EnsemblMetazoa" id="NM_001190582">
    <property type="protein sequence ID" value="NP_001177511"/>
    <property type="gene ID" value="GeneID_100463078"/>
</dbReference>
<dbReference type="SMR" id="A0A7M6UMN9"/>
<reference evidence="11" key="1">
    <citation type="submission" date="2021-01" db="UniProtKB">
        <authorList>
            <consortium name="EnsemblMetazoa"/>
        </authorList>
    </citation>
    <scope>IDENTIFICATION</scope>
</reference>
<evidence type="ECO:0000256" key="5">
    <source>
        <dbReference type="ARBA" id="ARBA00022725"/>
    </source>
</evidence>
<evidence type="ECO:0000256" key="4">
    <source>
        <dbReference type="ARBA" id="ARBA00022692"/>
    </source>
</evidence>